<dbReference type="AlphaFoldDB" id="A0A8C6I573"/>
<dbReference type="GeneTree" id="ENSGT00530000065187"/>
<keyword evidence="4" id="KW-1185">Reference proteome</keyword>
<evidence type="ECO:0000313" key="4">
    <source>
        <dbReference type="Proteomes" id="UP000694415"/>
    </source>
</evidence>
<evidence type="ECO:0000256" key="1">
    <source>
        <dbReference type="SAM" id="MobiDB-lite"/>
    </source>
</evidence>
<feature type="signal peptide" evidence="2">
    <location>
        <begin position="1"/>
        <end position="22"/>
    </location>
</feature>
<keyword evidence="2" id="KW-0732">Signal</keyword>
<dbReference type="Ensembl" id="ENSMSIT00000040482.1">
    <property type="protein sequence ID" value="ENSMSIP00000032096.1"/>
    <property type="gene ID" value="ENSMSIG00000026883.1"/>
</dbReference>
<feature type="region of interest" description="Disordered" evidence="1">
    <location>
        <begin position="397"/>
        <end position="422"/>
    </location>
</feature>
<sequence length="495" mass="55409">MKILILTVITLNFVIFFPYNGSQEIYSQSNQQFLANPPLCQQTASNPSSTRKTEENSPIEDSNRYPAPSDGIAKITGSPLERNHLVMLQADLRNFPLSDNDVQHSLFTDQNSIGFAYAKGTVDNPKSNTSPSSEIIQDMPAVSRFAPNSQIRQRRIRMPLSRENGISSPVSVTYYQYEFEPSDTPHFDSDSEITQSLELFPSTGRAKALFASDPATYSQNSLPTALADESAIVTSMEQSFLGTGTTTNEESEQEDVFFTDSTAPIEESTLIPRKHFRSLINKDMPSKEKSVLYTEVESEAEEDAVFQETEDIPSSHNLQYYTLQYSSLENDGFPDSDTTNSLSQFTVVPSTKITVNDRDLIIPEEEHFDALYVINPTNPKKKIYFKSMATRSKINSVDESAGTKDNVEPEGNTAVPTSSNSMHQIERMGYSRPLNIYYHTISKPIPDAKKDPYVARNSIKDKQLSSTMYSGNIIDLRDGYQTPIDVTAEKNDRLT</sequence>
<feature type="chain" id="PRO_5034756810" evidence="2">
    <location>
        <begin position="23"/>
        <end position="495"/>
    </location>
</feature>
<feature type="compositionally biased region" description="Polar residues" evidence="1">
    <location>
        <begin position="38"/>
        <end position="50"/>
    </location>
</feature>
<reference evidence="3" key="1">
    <citation type="submission" date="2025-08" db="UniProtKB">
        <authorList>
            <consortium name="Ensembl"/>
        </authorList>
    </citation>
    <scope>IDENTIFICATION</scope>
</reference>
<name>A0A8C6I573_MUSSI</name>
<dbReference type="Proteomes" id="UP000694415">
    <property type="component" value="Unplaced"/>
</dbReference>
<evidence type="ECO:0000313" key="3">
    <source>
        <dbReference type="Ensembl" id="ENSMSIP00000032096.1"/>
    </source>
</evidence>
<evidence type="ECO:0000256" key="2">
    <source>
        <dbReference type="SAM" id="SignalP"/>
    </source>
</evidence>
<feature type="region of interest" description="Disordered" evidence="1">
    <location>
        <begin position="38"/>
        <end position="76"/>
    </location>
</feature>
<organism evidence="3 4">
    <name type="scientific">Mus spicilegus</name>
    <name type="common">Mound-building mouse</name>
    <dbReference type="NCBI Taxonomy" id="10103"/>
    <lineage>
        <taxon>Eukaryota</taxon>
        <taxon>Metazoa</taxon>
        <taxon>Chordata</taxon>
        <taxon>Craniata</taxon>
        <taxon>Vertebrata</taxon>
        <taxon>Euteleostomi</taxon>
        <taxon>Mammalia</taxon>
        <taxon>Eutheria</taxon>
        <taxon>Euarchontoglires</taxon>
        <taxon>Glires</taxon>
        <taxon>Rodentia</taxon>
        <taxon>Myomorpha</taxon>
        <taxon>Muroidea</taxon>
        <taxon>Muridae</taxon>
        <taxon>Murinae</taxon>
        <taxon>Mus</taxon>
        <taxon>Mus</taxon>
    </lineage>
</organism>
<proteinExistence type="predicted"/>
<protein>
    <submittedName>
        <fullName evidence="3">RIKEN cDNA 2310003L06 gene</fullName>
    </submittedName>
</protein>
<reference evidence="3" key="2">
    <citation type="submission" date="2025-09" db="UniProtKB">
        <authorList>
            <consortium name="Ensembl"/>
        </authorList>
    </citation>
    <scope>IDENTIFICATION</scope>
</reference>
<accession>A0A8C6I573</accession>